<dbReference type="EMBL" id="JARBHB010000007">
    <property type="protein sequence ID" value="KAJ8879932.1"/>
    <property type="molecule type" value="Genomic_DNA"/>
</dbReference>
<accession>A0ABQ9H6K9</accession>
<reference evidence="1 2" key="1">
    <citation type="submission" date="2023-02" db="EMBL/GenBank/DDBJ databases">
        <title>LHISI_Scaffold_Assembly.</title>
        <authorList>
            <person name="Stuart O.P."/>
            <person name="Cleave R."/>
            <person name="Magrath M.J.L."/>
            <person name="Mikheyev A.S."/>
        </authorList>
    </citation>
    <scope>NUCLEOTIDE SEQUENCE [LARGE SCALE GENOMIC DNA]</scope>
    <source>
        <strain evidence="1">Daus_M_001</strain>
        <tissue evidence="1">Leg muscle</tissue>
    </source>
</reference>
<dbReference type="Proteomes" id="UP001159363">
    <property type="component" value="Chromosome 6"/>
</dbReference>
<comment type="caution">
    <text evidence="1">The sequence shown here is derived from an EMBL/GenBank/DDBJ whole genome shotgun (WGS) entry which is preliminary data.</text>
</comment>
<protein>
    <submittedName>
        <fullName evidence="1">Uncharacterized protein</fullName>
    </submittedName>
</protein>
<gene>
    <name evidence="1" type="ORF">PR048_020553</name>
</gene>
<evidence type="ECO:0000313" key="1">
    <source>
        <dbReference type="EMBL" id="KAJ8879932.1"/>
    </source>
</evidence>
<evidence type="ECO:0000313" key="2">
    <source>
        <dbReference type="Proteomes" id="UP001159363"/>
    </source>
</evidence>
<proteinExistence type="predicted"/>
<organism evidence="1 2">
    <name type="scientific">Dryococelus australis</name>
    <dbReference type="NCBI Taxonomy" id="614101"/>
    <lineage>
        <taxon>Eukaryota</taxon>
        <taxon>Metazoa</taxon>
        <taxon>Ecdysozoa</taxon>
        <taxon>Arthropoda</taxon>
        <taxon>Hexapoda</taxon>
        <taxon>Insecta</taxon>
        <taxon>Pterygota</taxon>
        <taxon>Neoptera</taxon>
        <taxon>Polyneoptera</taxon>
        <taxon>Phasmatodea</taxon>
        <taxon>Verophasmatodea</taxon>
        <taxon>Anareolatae</taxon>
        <taxon>Phasmatidae</taxon>
        <taxon>Eurycanthinae</taxon>
        <taxon>Dryococelus</taxon>
    </lineage>
</organism>
<keyword evidence="2" id="KW-1185">Reference proteome</keyword>
<sequence>MPPNYARMECKSMKLGIQDGCWEREGKKGNTEGKREIPAAVKGYQDSSFRFLVDLDLSEPHDLNSLVHYVVPPSYYTTSSQRDSVRLIEESWCTIQAIFITRQIRDMSSSPLKSCEEWLHVLNFVPRKRSIFLAEVGLDRQVLVTFAGWESWFPRPGNCCRWLALPPPLLSQHERLHLTPCQYRDPRWWRRGKGIVGQRSAAGDISHVGWVEEGEKEQGDLSAHLQGKLEVFRTLPGPMRTELRYPPTTNLFSRSQPSRLSYLLASHLGEPGSIPGSVAPGFPRLGIVPDDTASRRVSSGIFRFPSPLHSSAATYSPHFTLSDLKTSMLRAVQISPHHWKYVSSKVLPILLSPCLVIRSGFELSLCGINWNWHALQQQPPNPVSLLTAPLVLHAFDSRRGPSRIFACGNSAGRFRWLAGFLPLSCLGVTPYSPRFTLIDSQDLDVNRRPNLSNPLHSNPFTADFSPVPFSLSNLLRLYSPFTITSNFSETLLKLYFQHIPPPHANKVQLRPARSGVVVKLLASHQVEPGSIPGGWPPDPRMWESLPDDAAGRLVFSGMSLFSPVLTFRRCSILTSLHPRQLSYLDVKSRPNRFTHTNLDFRRAAATDWSTTRVHCPCLLVMAVVLTWIVVQNSLQRHVLSQPCWWRSRVRSRSPAQGRGESRCLPACLTSFKVVSELVHRCMRSVNVRHLSSKCCGDVSCVDKAFTTQLPLHFGNKIVVTRTKIGPTPLPSATP</sequence>
<name>A0ABQ9H6K9_9NEOP</name>